<dbReference type="PANTHER" id="PTHR32039:SF7">
    <property type="entry name" value="COMPETENCE PROTEIN COMM"/>
    <property type="match status" value="1"/>
</dbReference>
<dbReference type="Gene3D" id="3.40.50.300">
    <property type="entry name" value="P-loop containing nucleotide triphosphate hydrolases"/>
    <property type="match status" value="1"/>
</dbReference>
<dbReference type="EMBL" id="JAVNWW010000001">
    <property type="protein sequence ID" value="MDU0807450.1"/>
    <property type="molecule type" value="Genomic_DNA"/>
</dbReference>
<dbReference type="SUPFAM" id="SSF54211">
    <property type="entry name" value="Ribosomal protein S5 domain 2-like"/>
    <property type="match status" value="1"/>
</dbReference>
<evidence type="ECO:0000256" key="3">
    <source>
        <dbReference type="ARBA" id="ARBA00022840"/>
    </source>
</evidence>
<dbReference type="InterPro" id="IPR027417">
    <property type="entry name" value="P-loop_NTPase"/>
</dbReference>
<keyword evidence="6" id="KW-1185">Reference proteome</keyword>
<sequence>MLAKTFGCSVFGVNAALITIETHVGQGSKCHLVGLPDSTIKEAILRVESAIKQMGCFFPRRKVVINLAPANVRKEGSAYDLAIALSVIQASEQIDLLALDQYVIMGELALDGIIRPIKGALPIAMEARKCGIRKIIVPLENAHEAAYVQEMEVFGMETLQETVQFLRGKTFHKPAQIKPQVRKTSTHAIDFSQVHGQEMAKRAIEIAAAGGHNLILIGPPGAGKTMLAKRIPSILPPLSLQEAMETTIIHSIAGKLGVQQSLLTERPFRSPHHSISSTALIGGGSNPQPGEITLAHHGVLFLDELPEFSKHALEVMRQPLEDRIVNISRARYALEFPANFMLIASMNPCPCGYYNHPSKDCTCGPEVVQRYLNKISGPLLDRIDLHIEILPIQFEEMRRHSMHESSQNIFERVVRARRIQEKRFAQFPHISTNAMMDGAMTRQLCALDAQSESRLKAAMNQLSLSARAYDRIIKVARTIADLAESECILPEHLSEAIAYRSLDRENWGG</sequence>
<dbReference type="SUPFAM" id="SSF52540">
    <property type="entry name" value="P-loop containing nucleoside triphosphate hydrolases"/>
    <property type="match status" value="1"/>
</dbReference>
<dbReference type="InterPro" id="IPR003593">
    <property type="entry name" value="AAA+_ATPase"/>
</dbReference>
<dbReference type="InterPro" id="IPR001208">
    <property type="entry name" value="MCM_dom"/>
</dbReference>
<dbReference type="InterPro" id="IPR020568">
    <property type="entry name" value="Ribosomal_Su5_D2-typ_SF"/>
</dbReference>
<protein>
    <submittedName>
        <fullName evidence="5">YifB family Mg chelatase-like AAA ATPase</fullName>
    </submittedName>
</protein>
<name>A0ABU3TNQ3_9BACT</name>
<keyword evidence="3" id="KW-0067">ATP-binding</keyword>
<dbReference type="SMART" id="SM00382">
    <property type="entry name" value="AAA"/>
    <property type="match status" value="1"/>
</dbReference>
<dbReference type="InterPro" id="IPR025158">
    <property type="entry name" value="Mg_chelat-rel_C"/>
</dbReference>
<evidence type="ECO:0000313" key="5">
    <source>
        <dbReference type="EMBL" id="MDU0807450.1"/>
    </source>
</evidence>
<evidence type="ECO:0000256" key="2">
    <source>
        <dbReference type="ARBA" id="ARBA00022741"/>
    </source>
</evidence>
<dbReference type="InterPro" id="IPR004482">
    <property type="entry name" value="Mg_chelat-rel"/>
</dbReference>
<dbReference type="Pfam" id="PF13541">
    <property type="entry name" value="ChlI"/>
    <property type="match status" value="1"/>
</dbReference>
<evidence type="ECO:0000256" key="1">
    <source>
        <dbReference type="ARBA" id="ARBA00006354"/>
    </source>
</evidence>
<dbReference type="NCBIfam" id="TIGR00368">
    <property type="entry name" value="YifB family Mg chelatase-like AAA ATPase"/>
    <property type="match status" value="1"/>
</dbReference>
<gene>
    <name evidence="5" type="ORF">PQG45_00210</name>
</gene>
<evidence type="ECO:0000313" key="6">
    <source>
        <dbReference type="Proteomes" id="UP001249959"/>
    </source>
</evidence>
<dbReference type="PANTHER" id="PTHR32039">
    <property type="entry name" value="MAGNESIUM-CHELATASE SUBUNIT CHLI"/>
    <property type="match status" value="1"/>
</dbReference>
<comment type="similarity">
    <text evidence="1">Belongs to the Mg-chelatase subunits D/I family. ComM subfamily.</text>
</comment>
<organism evidence="5 6">
    <name type="scientific">Aquirufa regiilacus</name>
    <dbReference type="NCBI Taxonomy" id="3024868"/>
    <lineage>
        <taxon>Bacteria</taxon>
        <taxon>Pseudomonadati</taxon>
        <taxon>Bacteroidota</taxon>
        <taxon>Cytophagia</taxon>
        <taxon>Cytophagales</taxon>
        <taxon>Flectobacillaceae</taxon>
        <taxon>Aquirufa</taxon>
    </lineage>
</organism>
<dbReference type="Pfam" id="PF01078">
    <property type="entry name" value="Mg_chelatase"/>
    <property type="match status" value="1"/>
</dbReference>
<dbReference type="Gene3D" id="3.30.230.10">
    <property type="match status" value="1"/>
</dbReference>
<dbReference type="InterPro" id="IPR045006">
    <property type="entry name" value="CHLI-like"/>
</dbReference>
<dbReference type="Proteomes" id="UP001249959">
    <property type="component" value="Unassembled WGS sequence"/>
</dbReference>
<keyword evidence="2" id="KW-0547">Nucleotide-binding</keyword>
<dbReference type="InterPro" id="IPR014721">
    <property type="entry name" value="Ribsml_uS5_D2-typ_fold_subgr"/>
</dbReference>
<feature type="domain" description="AAA+ ATPase" evidence="4">
    <location>
        <begin position="210"/>
        <end position="393"/>
    </location>
</feature>
<reference evidence="5 6" key="1">
    <citation type="submission" date="2023-09" db="EMBL/GenBank/DDBJ databases">
        <title>Aquirufa genomes.</title>
        <authorList>
            <person name="Pitt A."/>
        </authorList>
    </citation>
    <scope>NUCLEOTIDE SEQUENCE [LARGE SCALE GENOMIC DNA]</scope>
    <source>
        <strain evidence="5 6">LEOWEIH-7C</strain>
    </source>
</reference>
<dbReference type="Pfam" id="PF13335">
    <property type="entry name" value="Mg_chelatase_C"/>
    <property type="match status" value="1"/>
</dbReference>
<dbReference type="RefSeq" id="WP_316070046.1">
    <property type="nucleotide sequence ID" value="NZ_JAVNWW010000001.1"/>
</dbReference>
<dbReference type="InterPro" id="IPR000523">
    <property type="entry name" value="Mg_chelatse_chII-like_cat_dom"/>
</dbReference>
<proteinExistence type="inferred from homology"/>
<accession>A0ABU3TNQ3</accession>
<evidence type="ECO:0000259" key="4">
    <source>
        <dbReference type="SMART" id="SM00382"/>
    </source>
</evidence>
<comment type="caution">
    <text evidence="5">The sequence shown here is derived from an EMBL/GenBank/DDBJ whole genome shotgun (WGS) entry which is preliminary data.</text>
</comment>
<dbReference type="PRINTS" id="PR01657">
    <property type="entry name" value="MCMFAMILY"/>
</dbReference>